<protein>
    <recommendedName>
        <fullName evidence="3">WG repeat-containing protein</fullName>
    </recommendedName>
</protein>
<proteinExistence type="predicted"/>
<reference evidence="1 2" key="1">
    <citation type="submission" date="2022-03" db="EMBL/GenBank/DDBJ databases">
        <title>Ignatzschineria rhizosphaerae HR5S32.</title>
        <authorList>
            <person name="Sun J.Q."/>
            <person name="Feng J.Y."/>
        </authorList>
    </citation>
    <scope>NUCLEOTIDE SEQUENCE [LARGE SCALE GENOMIC DNA]</scope>
    <source>
        <strain evidence="1 2">HR5S32</strain>
    </source>
</reference>
<dbReference type="EMBL" id="CP093379">
    <property type="protein sequence ID" value="UNM95071.1"/>
    <property type="molecule type" value="Genomic_DNA"/>
</dbReference>
<evidence type="ECO:0000313" key="2">
    <source>
        <dbReference type="Proteomes" id="UP000829542"/>
    </source>
</evidence>
<name>A0ABY3X2Y4_9GAMM</name>
<evidence type="ECO:0000313" key="1">
    <source>
        <dbReference type="EMBL" id="UNM95071.1"/>
    </source>
</evidence>
<dbReference type="RefSeq" id="WP_242146960.1">
    <property type="nucleotide sequence ID" value="NZ_CP093379.1"/>
</dbReference>
<keyword evidence="2" id="KW-1185">Reference proteome</keyword>
<sequence>MNLFDKKGAITFLQSVLMSFVALLTAGVVVGETFQTDTSIERNRGEKTRNYLLENHDYSDNADEEKAYISHCFTKDNPFKYCLVLLLGKGGWQYVDENLESPYEVLMFDNGPDYSVEGLYRILQNGKIGYADAITGEIIIAPSYQCAYPFNHGQAKVSLSCESVQDGEHTLWLSDEWFYITKPK</sequence>
<gene>
    <name evidence="1" type="ORF">MMG00_07430</name>
</gene>
<accession>A0ABY3X2Y4</accession>
<organism evidence="1 2">
    <name type="scientific">Ignatzschineria rhizosphaerae</name>
    <dbReference type="NCBI Taxonomy" id="2923279"/>
    <lineage>
        <taxon>Bacteria</taxon>
        <taxon>Pseudomonadati</taxon>
        <taxon>Pseudomonadota</taxon>
        <taxon>Gammaproteobacteria</taxon>
        <taxon>Cardiobacteriales</taxon>
        <taxon>Ignatzschineriaceae</taxon>
        <taxon>Ignatzschineria</taxon>
    </lineage>
</organism>
<evidence type="ECO:0008006" key="3">
    <source>
        <dbReference type="Google" id="ProtNLM"/>
    </source>
</evidence>
<dbReference type="Proteomes" id="UP000829542">
    <property type="component" value="Chromosome"/>
</dbReference>